<dbReference type="EnsemblPlants" id="Pp3c17_16670V3.2">
    <property type="protein sequence ID" value="PAC:32905851.CDS.1"/>
    <property type="gene ID" value="Pp3c17_16670"/>
</dbReference>
<dbReference type="GeneID" id="112294423"/>
<feature type="domain" description="F-box" evidence="2">
    <location>
        <begin position="12"/>
        <end position="59"/>
    </location>
</feature>
<dbReference type="PROSITE" id="PS50181">
    <property type="entry name" value="FBOX"/>
    <property type="match status" value="1"/>
</dbReference>
<organism evidence="3 4">
    <name type="scientific">Physcomitrium patens</name>
    <name type="common">Spreading-leaved earth moss</name>
    <name type="synonym">Physcomitrella patens</name>
    <dbReference type="NCBI Taxonomy" id="3218"/>
    <lineage>
        <taxon>Eukaryota</taxon>
        <taxon>Viridiplantae</taxon>
        <taxon>Streptophyta</taxon>
        <taxon>Embryophyta</taxon>
        <taxon>Bryophyta</taxon>
        <taxon>Bryophytina</taxon>
        <taxon>Bryopsida</taxon>
        <taxon>Funariidae</taxon>
        <taxon>Funariales</taxon>
        <taxon>Funariaceae</taxon>
        <taxon>Physcomitrium</taxon>
    </lineage>
</organism>
<dbReference type="InterPro" id="IPR040275">
    <property type="entry name" value="At5g39450-like"/>
</dbReference>
<name>A0A7I4EPC1_PHYPA</name>
<protein>
    <recommendedName>
        <fullName evidence="2">F-box domain-containing protein</fullName>
    </recommendedName>
</protein>
<dbReference type="Gramene" id="Pp3c17_16670V3.3">
    <property type="protein sequence ID" value="PAC:32905852.CDS.1"/>
    <property type="gene ID" value="Pp3c17_16670"/>
</dbReference>
<feature type="compositionally biased region" description="Polar residues" evidence="1">
    <location>
        <begin position="363"/>
        <end position="372"/>
    </location>
</feature>
<feature type="region of interest" description="Disordered" evidence="1">
    <location>
        <begin position="343"/>
        <end position="374"/>
    </location>
</feature>
<feature type="region of interest" description="Disordered" evidence="1">
    <location>
        <begin position="203"/>
        <end position="227"/>
    </location>
</feature>
<dbReference type="InterPro" id="IPR001810">
    <property type="entry name" value="F-box_dom"/>
</dbReference>
<evidence type="ECO:0000259" key="2">
    <source>
        <dbReference type="PROSITE" id="PS50181"/>
    </source>
</evidence>
<dbReference type="PANTHER" id="PTHR31370">
    <property type="entry name" value="F-BOX PROTEIN FAMILY-LIKE"/>
    <property type="match status" value="1"/>
</dbReference>
<keyword evidence="4" id="KW-1185">Reference proteome</keyword>
<evidence type="ECO:0000313" key="3">
    <source>
        <dbReference type="EnsemblPlants" id="PAC:32905852.CDS.1"/>
    </source>
</evidence>
<feature type="compositionally biased region" description="Acidic residues" evidence="1">
    <location>
        <begin position="208"/>
        <end position="217"/>
    </location>
</feature>
<dbReference type="Gene3D" id="1.20.1280.50">
    <property type="match status" value="1"/>
</dbReference>
<gene>
    <name evidence="3" type="primary">LOC112294423</name>
</gene>
<dbReference type="Gramene" id="Pp3c17_16670V3.2">
    <property type="protein sequence ID" value="PAC:32905851.CDS.1"/>
    <property type="gene ID" value="Pp3c17_16670"/>
</dbReference>
<evidence type="ECO:0000313" key="4">
    <source>
        <dbReference type="Proteomes" id="UP000006727"/>
    </source>
</evidence>
<proteinExistence type="predicted"/>
<dbReference type="Pfam" id="PF00646">
    <property type="entry name" value="F-box"/>
    <property type="match status" value="1"/>
</dbReference>
<dbReference type="KEGG" id="ppp:112294423"/>
<reference evidence="3 4" key="1">
    <citation type="journal article" date="2008" name="Science">
        <title>The Physcomitrella genome reveals evolutionary insights into the conquest of land by plants.</title>
        <authorList>
            <person name="Rensing S."/>
            <person name="Lang D."/>
            <person name="Zimmer A."/>
            <person name="Terry A."/>
            <person name="Salamov A."/>
            <person name="Shapiro H."/>
            <person name="Nishiyama T."/>
            <person name="Perroud P.-F."/>
            <person name="Lindquist E."/>
            <person name="Kamisugi Y."/>
            <person name="Tanahashi T."/>
            <person name="Sakakibara K."/>
            <person name="Fujita T."/>
            <person name="Oishi K."/>
            <person name="Shin-I T."/>
            <person name="Kuroki Y."/>
            <person name="Toyoda A."/>
            <person name="Suzuki Y."/>
            <person name="Hashimoto A."/>
            <person name="Yamaguchi K."/>
            <person name="Sugano A."/>
            <person name="Kohara Y."/>
            <person name="Fujiyama A."/>
            <person name="Anterola A."/>
            <person name="Aoki S."/>
            <person name="Ashton N."/>
            <person name="Barbazuk W.B."/>
            <person name="Barker E."/>
            <person name="Bennetzen J."/>
            <person name="Bezanilla M."/>
            <person name="Blankenship R."/>
            <person name="Cho S.H."/>
            <person name="Dutcher S."/>
            <person name="Estelle M."/>
            <person name="Fawcett J.A."/>
            <person name="Gundlach H."/>
            <person name="Hanada K."/>
            <person name="Heyl A."/>
            <person name="Hicks K.A."/>
            <person name="Hugh J."/>
            <person name="Lohr M."/>
            <person name="Mayer K."/>
            <person name="Melkozernov A."/>
            <person name="Murata T."/>
            <person name="Nelson D."/>
            <person name="Pils B."/>
            <person name="Prigge M."/>
            <person name="Reiss B."/>
            <person name="Renner T."/>
            <person name="Rombauts S."/>
            <person name="Rushton P."/>
            <person name="Sanderfoot A."/>
            <person name="Schween G."/>
            <person name="Shiu S.-H."/>
            <person name="Stueber K."/>
            <person name="Theodoulou F.L."/>
            <person name="Tu H."/>
            <person name="Van de Peer Y."/>
            <person name="Verrier P.J."/>
            <person name="Waters E."/>
            <person name="Wood A."/>
            <person name="Yang L."/>
            <person name="Cove D."/>
            <person name="Cuming A."/>
            <person name="Hasebe M."/>
            <person name="Lucas S."/>
            <person name="Mishler D.B."/>
            <person name="Reski R."/>
            <person name="Grigoriev I."/>
            <person name="Quatrano R.S."/>
            <person name="Boore J.L."/>
        </authorList>
    </citation>
    <scope>NUCLEOTIDE SEQUENCE [LARGE SCALE GENOMIC DNA]</scope>
    <source>
        <strain evidence="3 4">cv. Gransden 2004</strain>
    </source>
</reference>
<dbReference type="OMA" id="KGYGFRY"/>
<dbReference type="RefSeq" id="XP_024400581.1">
    <property type="nucleotide sequence ID" value="XM_024544813.2"/>
</dbReference>
<accession>A0A7I4EPC1</accession>
<dbReference type="SUPFAM" id="SSF81383">
    <property type="entry name" value="F-box domain"/>
    <property type="match status" value="1"/>
</dbReference>
<evidence type="ECO:0000256" key="1">
    <source>
        <dbReference type="SAM" id="MobiDB-lite"/>
    </source>
</evidence>
<reference evidence="3 4" key="2">
    <citation type="journal article" date="2018" name="Plant J.">
        <title>The Physcomitrella patens chromosome-scale assembly reveals moss genome structure and evolution.</title>
        <authorList>
            <person name="Lang D."/>
            <person name="Ullrich K.K."/>
            <person name="Murat F."/>
            <person name="Fuchs J."/>
            <person name="Jenkins J."/>
            <person name="Haas F.B."/>
            <person name="Piednoel M."/>
            <person name="Gundlach H."/>
            <person name="Van Bel M."/>
            <person name="Meyberg R."/>
            <person name="Vives C."/>
            <person name="Morata J."/>
            <person name="Symeonidi A."/>
            <person name="Hiss M."/>
            <person name="Muchero W."/>
            <person name="Kamisugi Y."/>
            <person name="Saleh O."/>
            <person name="Blanc G."/>
            <person name="Decker E.L."/>
            <person name="van Gessel N."/>
            <person name="Grimwood J."/>
            <person name="Hayes R.D."/>
            <person name="Graham S.W."/>
            <person name="Gunter L.E."/>
            <person name="McDaniel S.F."/>
            <person name="Hoernstein S.N.W."/>
            <person name="Larsson A."/>
            <person name="Li F.W."/>
            <person name="Perroud P.F."/>
            <person name="Phillips J."/>
            <person name="Ranjan P."/>
            <person name="Rokshar D.S."/>
            <person name="Rothfels C.J."/>
            <person name="Schneider L."/>
            <person name="Shu S."/>
            <person name="Stevenson D.W."/>
            <person name="Thummler F."/>
            <person name="Tillich M."/>
            <person name="Villarreal Aguilar J.C."/>
            <person name="Widiez T."/>
            <person name="Wong G.K."/>
            <person name="Wymore A."/>
            <person name="Zhang Y."/>
            <person name="Zimmer A.D."/>
            <person name="Quatrano R.S."/>
            <person name="Mayer K.F.X."/>
            <person name="Goodstein D."/>
            <person name="Casacuberta J.M."/>
            <person name="Vandepoele K."/>
            <person name="Reski R."/>
            <person name="Cuming A.C."/>
            <person name="Tuskan G.A."/>
            <person name="Maumus F."/>
            <person name="Salse J."/>
            <person name="Schmutz J."/>
            <person name="Rensing S.A."/>
        </authorList>
    </citation>
    <scope>NUCLEOTIDE SEQUENCE [LARGE SCALE GENOMIC DNA]</scope>
    <source>
        <strain evidence="3 4">cv. Gransden 2004</strain>
    </source>
</reference>
<dbReference type="InterPro" id="IPR036047">
    <property type="entry name" value="F-box-like_dom_sf"/>
</dbReference>
<dbReference type="OrthoDB" id="441172at2759"/>
<dbReference type="EnsemblPlants" id="Pp3c17_16670V3.3">
    <property type="protein sequence ID" value="PAC:32905852.CDS.1"/>
    <property type="gene ID" value="Pp3c17_16670"/>
</dbReference>
<dbReference type="Proteomes" id="UP000006727">
    <property type="component" value="Chromosome 17"/>
</dbReference>
<dbReference type="PANTHER" id="PTHR31370:SF2">
    <property type="entry name" value="OS08G0105100 PROTEIN"/>
    <property type="match status" value="1"/>
</dbReference>
<dbReference type="EMBL" id="ABEU02000017">
    <property type="status" value="NOT_ANNOTATED_CDS"/>
    <property type="molecule type" value="Genomic_DNA"/>
</dbReference>
<dbReference type="FunCoup" id="A0A7I4EPC1">
    <property type="interactions" value="995"/>
</dbReference>
<reference evidence="3" key="3">
    <citation type="submission" date="2020-12" db="UniProtKB">
        <authorList>
            <consortium name="EnsemblPlants"/>
        </authorList>
    </citation>
    <scope>IDENTIFICATION</scope>
</reference>
<sequence>MARPSSSPCSPSSSLHDLPDDVLALISACIHYRDLLHLSFTCKKLHSLCTSSDKLWMPHCRMAMLQSLPSQNSLPHWRSSVESAKALLRFLIAVKPLMGIWVHQNPELGNLVYVTWGFVSIVACRIIPQELGPRGFDTGLLWAPVFEILANRDGTLVFFLHGRERDQNFLYPGRFMAANQEPNVLVLEAEPLLNSTHQLRELSSLDSGGEDSGEEEQVMVKRKGSKGKKKASVAADPVPFHRLAFGDRRRLLEELAPQVRLPVPPQAAYGPLFFSPRERKPSLASNDSFQLENAFMAERRDAILSAYANSIEPGSPYRGVDSVALVRSMCAAAESLDAIAKRSSASDKPVPTVHNRGNVKCASPSSEAQTDGSSKRIGFAQFVRSKLQQIVGKSTAQDSPKTNPLSTTEIKRLQFEEFLKQGKAVGLRLQATTWRLSFYRAWPIMYDNRFALYKIPEQKRVEGREHAGLWGGTFGWPPGRPAHAKPGSPLFFLLLSYDENEEGLHLIATKVLEGTHYVLHPNGSAMFTAKINEPSSEEFPFDINSEGSVLDIVQTWQGEGIANGYGFRYPGSKPGDLFEFRTGELAFVWRESRTVLSLQRIDLQSLLEKGEKVAALPPISNFAYLTKSYSNVFAGYCGPVATAGRKQVEQMLKDIQDIQSKKV</sequence>
<dbReference type="AlphaFoldDB" id="A0A7I4EPC1"/>